<dbReference type="AlphaFoldDB" id="W1F1C4"/>
<dbReference type="NCBIfam" id="NF010470">
    <property type="entry name" value="PRK13895.1"/>
    <property type="match status" value="1"/>
</dbReference>
<evidence type="ECO:0000313" key="2">
    <source>
        <dbReference type="EMBL" id="CDL27498.1"/>
    </source>
</evidence>
<keyword evidence="1" id="KW-0472">Membrane</keyword>
<sequence length="151" mass="16820">MDDKTEELIALIAKKHGIALDETDPIMVVPTLLRYLLDESQEKQGEILDEFKSELQSALMQWDYSAKDKADRILNAALKANTEVMERVLTSAATETAVIIRKEVQDEIRKSRAHIEGARKLAMMNMAAAVITLMAAAVAFIATFLQVTISR</sequence>
<protein>
    <submittedName>
        <fullName evidence="2">IncP-type DNA transfer protein TraM</fullName>
    </submittedName>
</protein>
<keyword evidence="1" id="KW-0812">Transmembrane</keyword>
<dbReference type="Proteomes" id="UP000019199">
    <property type="component" value="Unassembled WGS sequence"/>
</dbReference>
<organism evidence="2 3">
    <name type="scientific">Escherichia coli ISC7</name>
    <dbReference type="NCBI Taxonomy" id="1432555"/>
    <lineage>
        <taxon>Bacteria</taxon>
        <taxon>Pseudomonadati</taxon>
        <taxon>Pseudomonadota</taxon>
        <taxon>Gammaproteobacteria</taxon>
        <taxon>Enterobacterales</taxon>
        <taxon>Enterobacteriaceae</taxon>
        <taxon>Escherichia</taxon>
    </lineage>
</organism>
<keyword evidence="1" id="KW-1133">Transmembrane helix</keyword>
<proteinExistence type="predicted"/>
<reference evidence="2 3" key="1">
    <citation type="submission" date="2013-10" db="EMBL/GenBank/DDBJ databases">
        <title>Antibiotic resistance diversity of beta-lactamase producers in the General Hospital Vienna.</title>
        <authorList>
            <person name="Barisic I."/>
            <person name="Mitteregger D."/>
            <person name="Hirschl A.M."/>
            <person name="Noehammer C."/>
            <person name="Wiesinger-Mayr H."/>
        </authorList>
    </citation>
    <scope>NUCLEOTIDE SEQUENCE [LARGE SCALE GENOMIC DNA]</scope>
    <source>
        <strain evidence="2 3">ISC7</strain>
    </source>
</reference>
<dbReference type="Pfam" id="PF11657">
    <property type="entry name" value="Activator-TraM"/>
    <property type="match status" value="1"/>
</dbReference>
<dbReference type="GO" id="GO:0009372">
    <property type="term" value="P:quorum sensing"/>
    <property type="evidence" value="ECO:0007669"/>
    <property type="project" value="InterPro"/>
</dbReference>
<evidence type="ECO:0000313" key="3">
    <source>
        <dbReference type="Proteomes" id="UP000019199"/>
    </source>
</evidence>
<dbReference type="EMBL" id="CBWN010000088">
    <property type="protein sequence ID" value="CDL27498.1"/>
    <property type="molecule type" value="Genomic_DNA"/>
</dbReference>
<evidence type="ECO:0000256" key="1">
    <source>
        <dbReference type="SAM" id="Phobius"/>
    </source>
</evidence>
<dbReference type="InterPro" id="IPR028140">
    <property type="entry name" value="TraM"/>
</dbReference>
<name>W1F1C4_ECOLX</name>
<accession>W1F1C4</accession>
<feature type="transmembrane region" description="Helical" evidence="1">
    <location>
        <begin position="127"/>
        <end position="149"/>
    </location>
</feature>
<comment type="caution">
    <text evidence="2">The sequence shown here is derived from an EMBL/GenBank/DDBJ whole genome shotgun (WGS) entry which is preliminary data.</text>
</comment>